<evidence type="ECO:0000256" key="6">
    <source>
        <dbReference type="HAMAP-Rule" id="MF_00735"/>
    </source>
</evidence>
<evidence type="ECO:0000256" key="2">
    <source>
        <dbReference type="ARBA" id="ARBA00022490"/>
    </source>
</evidence>
<comment type="subcellular location">
    <subcellularLocation>
        <location evidence="6">Cytoplasm</location>
    </subcellularLocation>
</comment>
<dbReference type="Proteomes" id="UP001056426">
    <property type="component" value="Chromosome"/>
</dbReference>
<comment type="catalytic activity">
    <reaction evidence="6">
        <text>L-lysyl-[protein] + 3 S-adenosyl-L-methionine = N(6),N(6),N(6)-trimethyl-L-lysyl-[protein] + 3 S-adenosyl-L-homocysteine + 3 H(+)</text>
        <dbReference type="Rhea" id="RHEA:54192"/>
        <dbReference type="Rhea" id="RHEA-COMP:9752"/>
        <dbReference type="Rhea" id="RHEA-COMP:13826"/>
        <dbReference type="ChEBI" id="CHEBI:15378"/>
        <dbReference type="ChEBI" id="CHEBI:29969"/>
        <dbReference type="ChEBI" id="CHEBI:57856"/>
        <dbReference type="ChEBI" id="CHEBI:59789"/>
        <dbReference type="ChEBI" id="CHEBI:61961"/>
    </reaction>
</comment>
<dbReference type="InterPro" id="IPR050078">
    <property type="entry name" value="Ribosomal_L11_MeTrfase_PrmA"/>
</dbReference>
<keyword evidence="5 6" id="KW-0949">S-adenosyl-L-methionine</keyword>
<feature type="binding site" evidence="6">
    <location>
        <position position="172"/>
    </location>
    <ligand>
        <name>S-adenosyl-L-methionine</name>
        <dbReference type="ChEBI" id="CHEBI:59789"/>
    </ligand>
</feature>
<feature type="binding site" evidence="6">
    <location>
        <position position="129"/>
    </location>
    <ligand>
        <name>S-adenosyl-L-methionine</name>
        <dbReference type="ChEBI" id="CHEBI:59789"/>
    </ligand>
</feature>
<sequence>MRYTKVVATISPFTSEKAEILTALMADVGFESFMETETGLEAYIQHAEFRQELLDDVKLPFDDTNVEYSISELEDKDWNEEWEKNYYQPIVIDDKCIVRSPFHPAQPEIPIEIIIEPKMSFGTGHHETTSMMIESILEINVTGHRVLDMGCGTGILAILASKRGASEILAIDIDEWCIRNSEENCQLNSTGNIIIKQGDASILSGEGMFDIIIANINRNILLADMKAYLKQLKPGGLILFSGFYESDFNVIDEEAKSLNLRLTNRKEKNNWTALTYELSQ</sequence>
<dbReference type="RefSeq" id="WP_250721885.1">
    <property type="nucleotide sequence ID" value="NZ_CP098400.1"/>
</dbReference>
<evidence type="ECO:0000256" key="3">
    <source>
        <dbReference type="ARBA" id="ARBA00022603"/>
    </source>
</evidence>
<dbReference type="Gene3D" id="3.40.50.150">
    <property type="entry name" value="Vaccinia Virus protein VP39"/>
    <property type="match status" value="1"/>
</dbReference>
<dbReference type="EC" id="2.1.1.-" evidence="6"/>
<dbReference type="PIRSF" id="PIRSF000401">
    <property type="entry name" value="RPL11_MTase"/>
    <property type="match status" value="1"/>
</dbReference>
<reference evidence="7" key="1">
    <citation type="submission" date="2022-05" db="EMBL/GenBank/DDBJ databases">
        <authorList>
            <person name="Sun X."/>
        </authorList>
    </citation>
    <scope>NUCLEOTIDE SEQUENCE</scope>
    <source>
        <strain evidence="7">Ai-910</strain>
    </source>
</reference>
<dbReference type="GO" id="GO:0005737">
    <property type="term" value="C:cytoplasm"/>
    <property type="evidence" value="ECO:0007669"/>
    <property type="project" value="UniProtKB-SubCell"/>
</dbReference>
<keyword evidence="3 6" id="KW-0489">Methyltransferase</keyword>
<feature type="binding site" evidence="6">
    <location>
        <position position="150"/>
    </location>
    <ligand>
        <name>S-adenosyl-L-methionine</name>
        <dbReference type="ChEBI" id="CHEBI:59789"/>
    </ligand>
</feature>
<protein>
    <recommendedName>
        <fullName evidence="6">Ribosomal protein L11 methyltransferase</fullName>
        <shortName evidence="6">L11 Mtase</shortName>
        <ecNumber evidence="6">2.1.1.-</ecNumber>
    </recommendedName>
</protein>
<organism evidence="7 8">
    <name type="scientific">Xiashengella succiniciproducens</name>
    <dbReference type="NCBI Taxonomy" id="2949635"/>
    <lineage>
        <taxon>Bacteria</taxon>
        <taxon>Pseudomonadati</taxon>
        <taxon>Bacteroidota</taxon>
        <taxon>Bacteroidia</taxon>
        <taxon>Marinilabiliales</taxon>
        <taxon>Marinilabiliaceae</taxon>
        <taxon>Xiashengella</taxon>
    </lineage>
</organism>
<comment type="similarity">
    <text evidence="1 6">Belongs to the methyltransferase superfamily. PrmA family.</text>
</comment>
<dbReference type="KEGG" id="alkq:M9189_06540"/>
<evidence type="ECO:0000313" key="7">
    <source>
        <dbReference type="EMBL" id="URW78521.1"/>
    </source>
</evidence>
<comment type="function">
    <text evidence="6">Methylates ribosomal protein L11.</text>
</comment>
<dbReference type="GO" id="GO:0005840">
    <property type="term" value="C:ribosome"/>
    <property type="evidence" value="ECO:0007669"/>
    <property type="project" value="UniProtKB-KW"/>
</dbReference>
<evidence type="ECO:0000256" key="5">
    <source>
        <dbReference type="ARBA" id="ARBA00022691"/>
    </source>
</evidence>
<dbReference type="Pfam" id="PF06325">
    <property type="entry name" value="PrmA"/>
    <property type="match status" value="1"/>
</dbReference>
<dbReference type="AlphaFoldDB" id="A0A9J6ZLC2"/>
<name>A0A9J6ZLC2_9BACT</name>
<keyword evidence="7" id="KW-0689">Ribosomal protein</keyword>
<accession>A0A9J6ZLC2</accession>
<dbReference type="CDD" id="cd02440">
    <property type="entry name" value="AdoMet_MTases"/>
    <property type="match status" value="1"/>
</dbReference>
<dbReference type="GO" id="GO:0008276">
    <property type="term" value="F:protein methyltransferase activity"/>
    <property type="evidence" value="ECO:0007669"/>
    <property type="project" value="UniProtKB-UniRule"/>
</dbReference>
<evidence type="ECO:0000256" key="4">
    <source>
        <dbReference type="ARBA" id="ARBA00022679"/>
    </source>
</evidence>
<dbReference type="InterPro" id="IPR029063">
    <property type="entry name" value="SAM-dependent_MTases_sf"/>
</dbReference>
<proteinExistence type="inferred from homology"/>
<feature type="binding site" evidence="6">
    <location>
        <position position="215"/>
    </location>
    <ligand>
        <name>S-adenosyl-L-methionine</name>
        <dbReference type="ChEBI" id="CHEBI:59789"/>
    </ligand>
</feature>
<keyword evidence="2 6" id="KW-0963">Cytoplasm</keyword>
<keyword evidence="8" id="KW-1185">Reference proteome</keyword>
<dbReference type="PANTHER" id="PTHR43648">
    <property type="entry name" value="ELECTRON TRANSFER FLAVOPROTEIN BETA SUBUNIT LYSINE METHYLTRANSFERASE"/>
    <property type="match status" value="1"/>
</dbReference>
<dbReference type="SUPFAM" id="SSF53335">
    <property type="entry name" value="S-adenosyl-L-methionine-dependent methyltransferases"/>
    <property type="match status" value="1"/>
</dbReference>
<keyword evidence="7" id="KW-0687">Ribonucleoprotein</keyword>
<dbReference type="InterPro" id="IPR004498">
    <property type="entry name" value="Ribosomal_PrmA_MeTrfase"/>
</dbReference>
<dbReference type="EMBL" id="CP098400">
    <property type="protein sequence ID" value="URW78521.1"/>
    <property type="molecule type" value="Genomic_DNA"/>
</dbReference>
<dbReference type="GO" id="GO:0032259">
    <property type="term" value="P:methylation"/>
    <property type="evidence" value="ECO:0007669"/>
    <property type="project" value="UniProtKB-KW"/>
</dbReference>
<dbReference type="NCBIfam" id="NF001785">
    <property type="entry name" value="PRK00517.2-2"/>
    <property type="match status" value="1"/>
</dbReference>
<keyword evidence="4 6" id="KW-0808">Transferase</keyword>
<dbReference type="PANTHER" id="PTHR43648:SF1">
    <property type="entry name" value="ELECTRON TRANSFER FLAVOPROTEIN BETA SUBUNIT LYSINE METHYLTRANSFERASE"/>
    <property type="match status" value="1"/>
</dbReference>
<evidence type="ECO:0000256" key="1">
    <source>
        <dbReference type="ARBA" id="ARBA00009741"/>
    </source>
</evidence>
<evidence type="ECO:0000313" key="8">
    <source>
        <dbReference type="Proteomes" id="UP001056426"/>
    </source>
</evidence>
<reference evidence="7" key="2">
    <citation type="submission" date="2022-06" db="EMBL/GenBank/DDBJ databases">
        <title>Xiashengella guii gen. nov. sp. nov., a bacterium isolated form anaerobic digestion tank.</title>
        <authorList>
            <person name="Huang H."/>
        </authorList>
    </citation>
    <scope>NUCLEOTIDE SEQUENCE</scope>
    <source>
        <strain evidence="7">Ai-910</strain>
    </source>
</reference>
<dbReference type="HAMAP" id="MF_00735">
    <property type="entry name" value="Methyltr_PrmA"/>
    <property type="match status" value="1"/>
</dbReference>
<gene>
    <name evidence="6 7" type="primary">prmA</name>
    <name evidence="7" type="ORF">M9189_06540</name>
</gene>